<proteinExistence type="predicted"/>
<evidence type="ECO:0000313" key="1">
    <source>
        <dbReference type="EMBL" id="KKK56673.1"/>
    </source>
</evidence>
<comment type="caution">
    <text evidence="1">The sequence shown here is derived from an EMBL/GenBank/DDBJ whole genome shotgun (WGS) entry which is preliminary data.</text>
</comment>
<protein>
    <submittedName>
        <fullName evidence="1">Uncharacterized protein</fullName>
    </submittedName>
</protein>
<organism evidence="1">
    <name type="scientific">marine sediment metagenome</name>
    <dbReference type="NCBI Taxonomy" id="412755"/>
    <lineage>
        <taxon>unclassified sequences</taxon>
        <taxon>metagenomes</taxon>
        <taxon>ecological metagenomes</taxon>
    </lineage>
</organism>
<name>A0A0F8WJ36_9ZZZZ</name>
<sequence length="161" mass="17501">SAVDLTVVELGIWHEILDAADGQVYNLTGVSVTDDEVSPVAIVENEDYILDAVHGQILFFGDGPGLIVPTDVVEITATIPADTILQVEGGTQPQQKRHIWFKGDPAEGVVQQIQGWGLFIPSGDLSLIGDDWENFTLEGNWLAHSLYGKLGFKYKQLGVRA</sequence>
<dbReference type="AlphaFoldDB" id="A0A0F8WJ36"/>
<accession>A0A0F8WJ36</accession>
<feature type="non-terminal residue" evidence="1">
    <location>
        <position position="1"/>
    </location>
</feature>
<reference evidence="1" key="1">
    <citation type="journal article" date="2015" name="Nature">
        <title>Complex archaea that bridge the gap between prokaryotes and eukaryotes.</title>
        <authorList>
            <person name="Spang A."/>
            <person name="Saw J.H."/>
            <person name="Jorgensen S.L."/>
            <person name="Zaremba-Niedzwiedzka K."/>
            <person name="Martijn J."/>
            <person name="Lind A.E."/>
            <person name="van Eijk R."/>
            <person name="Schleper C."/>
            <person name="Guy L."/>
            <person name="Ettema T.J."/>
        </authorList>
    </citation>
    <scope>NUCLEOTIDE SEQUENCE</scope>
</reference>
<dbReference type="EMBL" id="LAZR01064875">
    <property type="protein sequence ID" value="KKK56673.1"/>
    <property type="molecule type" value="Genomic_DNA"/>
</dbReference>
<gene>
    <name evidence="1" type="ORF">LCGC14_3062160</name>
</gene>